<gene>
    <name evidence="2" type="ORF">GCM10010468_78070</name>
</gene>
<accession>A0ABP6QLU6</accession>
<name>A0ABP6QLU6_9ACTN</name>
<dbReference type="RefSeq" id="WP_344839182.1">
    <property type="nucleotide sequence ID" value="NZ_BAAAUV010000043.1"/>
</dbReference>
<feature type="chain" id="PRO_5046727604" evidence="1">
    <location>
        <begin position="23"/>
        <end position="188"/>
    </location>
</feature>
<evidence type="ECO:0000313" key="3">
    <source>
        <dbReference type="Proteomes" id="UP001501237"/>
    </source>
</evidence>
<feature type="signal peptide" evidence="1">
    <location>
        <begin position="1"/>
        <end position="22"/>
    </location>
</feature>
<organism evidence="2 3">
    <name type="scientific">Actinocorallia longicatena</name>
    <dbReference type="NCBI Taxonomy" id="111803"/>
    <lineage>
        <taxon>Bacteria</taxon>
        <taxon>Bacillati</taxon>
        <taxon>Actinomycetota</taxon>
        <taxon>Actinomycetes</taxon>
        <taxon>Streptosporangiales</taxon>
        <taxon>Thermomonosporaceae</taxon>
        <taxon>Actinocorallia</taxon>
    </lineage>
</organism>
<evidence type="ECO:0000313" key="2">
    <source>
        <dbReference type="EMBL" id="GAA3241026.1"/>
    </source>
</evidence>
<protein>
    <submittedName>
        <fullName evidence="2">Uncharacterized protein</fullName>
    </submittedName>
</protein>
<comment type="caution">
    <text evidence="2">The sequence shown here is derived from an EMBL/GenBank/DDBJ whole genome shotgun (WGS) entry which is preliminary data.</text>
</comment>
<dbReference type="Proteomes" id="UP001501237">
    <property type="component" value="Unassembled WGS sequence"/>
</dbReference>
<proteinExistence type="predicted"/>
<keyword evidence="1" id="KW-0732">Signal</keyword>
<sequence>MIRTAAVCAAAAMVATSISAPAASASARQRCVVGTWKLTKASLRVDSASTHLRITGGAGAVLRFDGATATHSFARSKKLGETGTTGNRKVVGWLLYRRSLSVPTRVSGSRLVGNVARAGGGATLKLHQSRPLTYDPAAQSVVTLLQSGEFSGIPYTAAFSCKARALKLTQRVDYGGRTLRGTWTYRRA</sequence>
<keyword evidence="3" id="KW-1185">Reference proteome</keyword>
<dbReference type="EMBL" id="BAAAUV010000043">
    <property type="protein sequence ID" value="GAA3241026.1"/>
    <property type="molecule type" value="Genomic_DNA"/>
</dbReference>
<evidence type="ECO:0000256" key="1">
    <source>
        <dbReference type="SAM" id="SignalP"/>
    </source>
</evidence>
<reference evidence="3" key="1">
    <citation type="journal article" date="2019" name="Int. J. Syst. Evol. Microbiol.">
        <title>The Global Catalogue of Microorganisms (GCM) 10K type strain sequencing project: providing services to taxonomists for standard genome sequencing and annotation.</title>
        <authorList>
            <consortium name="The Broad Institute Genomics Platform"/>
            <consortium name="The Broad Institute Genome Sequencing Center for Infectious Disease"/>
            <person name="Wu L."/>
            <person name="Ma J."/>
        </authorList>
    </citation>
    <scope>NUCLEOTIDE SEQUENCE [LARGE SCALE GENOMIC DNA]</scope>
    <source>
        <strain evidence="3">JCM 9377</strain>
    </source>
</reference>